<keyword evidence="4" id="KW-0805">Transcription regulation</keyword>
<dbReference type="CDD" id="cd00202">
    <property type="entry name" value="ZnF_GATA"/>
    <property type="match status" value="1"/>
</dbReference>
<evidence type="ECO:0000256" key="5">
    <source>
        <dbReference type="ARBA" id="ARBA00023125"/>
    </source>
</evidence>
<keyword evidence="3" id="KW-0862">Zinc</keyword>
<sequence>MFDQMEKGSEKVELKSNNGFTITAAAVGSDVSYSSGSEGQAIKKTCSDCGTSKTPLWRGGPAGPKSLCNACGIRSRKRRRALLGLSKPEEKRSKKSASSSSNNGSISSESGGDGEKKLTSHLKLTGLTWQRSTADKYRRKLGEEEQAAVLLMAMAYSSVLA</sequence>
<dbReference type="GO" id="GO:0043565">
    <property type="term" value="F:sequence-specific DNA binding"/>
    <property type="evidence" value="ECO:0007669"/>
    <property type="project" value="InterPro"/>
</dbReference>
<proteinExistence type="inferred from homology"/>
<protein>
    <recommendedName>
        <fullName evidence="11">GATA-type domain-containing protein</fullName>
    </recommendedName>
</protein>
<dbReference type="Proteomes" id="UP000594263">
    <property type="component" value="Unplaced"/>
</dbReference>
<dbReference type="PROSITE" id="PS50114">
    <property type="entry name" value="GATA_ZN_FINGER_2"/>
    <property type="match status" value="1"/>
</dbReference>
<evidence type="ECO:0000256" key="1">
    <source>
        <dbReference type="ARBA" id="ARBA00022723"/>
    </source>
</evidence>
<dbReference type="InterPro" id="IPR013088">
    <property type="entry name" value="Znf_NHR/GATA"/>
</dbReference>
<feature type="domain" description="GATA-type" evidence="11">
    <location>
        <begin position="40"/>
        <end position="76"/>
    </location>
</feature>
<evidence type="ECO:0000256" key="6">
    <source>
        <dbReference type="ARBA" id="ARBA00023163"/>
    </source>
</evidence>
<feature type="compositionally biased region" description="Low complexity" evidence="10">
    <location>
        <begin position="96"/>
        <end position="110"/>
    </location>
</feature>
<dbReference type="EnsemblPlants" id="Kaladp0018s0268.1.v1.1">
    <property type="protein sequence ID" value="Kaladp0018s0268.1.v1.1"/>
    <property type="gene ID" value="Kaladp0018s0268.v1.1"/>
</dbReference>
<dbReference type="GO" id="GO:0006355">
    <property type="term" value="P:regulation of DNA-templated transcription"/>
    <property type="evidence" value="ECO:0007669"/>
    <property type="project" value="InterPro"/>
</dbReference>
<keyword evidence="1" id="KW-0479">Metal-binding</keyword>
<reference evidence="12" key="1">
    <citation type="submission" date="2021-01" db="UniProtKB">
        <authorList>
            <consortium name="EnsemblPlants"/>
        </authorList>
    </citation>
    <scope>IDENTIFICATION</scope>
</reference>
<dbReference type="PANTHER" id="PTHR47172:SF1">
    <property type="entry name" value="GATA TRANSCRIPTION FACTOR 15"/>
    <property type="match status" value="1"/>
</dbReference>
<evidence type="ECO:0000256" key="2">
    <source>
        <dbReference type="ARBA" id="ARBA00022771"/>
    </source>
</evidence>
<dbReference type="AlphaFoldDB" id="A0A7N0T2G4"/>
<accession>A0A7N0T2G4</accession>
<evidence type="ECO:0000256" key="9">
    <source>
        <dbReference type="PROSITE-ProRule" id="PRU00094"/>
    </source>
</evidence>
<evidence type="ECO:0000313" key="13">
    <source>
        <dbReference type="Proteomes" id="UP000594263"/>
    </source>
</evidence>
<organism evidence="12 13">
    <name type="scientific">Kalanchoe fedtschenkoi</name>
    <name type="common">Lavender scallops</name>
    <name type="synonym">South American air plant</name>
    <dbReference type="NCBI Taxonomy" id="63787"/>
    <lineage>
        <taxon>Eukaryota</taxon>
        <taxon>Viridiplantae</taxon>
        <taxon>Streptophyta</taxon>
        <taxon>Embryophyta</taxon>
        <taxon>Tracheophyta</taxon>
        <taxon>Spermatophyta</taxon>
        <taxon>Magnoliopsida</taxon>
        <taxon>eudicotyledons</taxon>
        <taxon>Gunneridae</taxon>
        <taxon>Pentapetalae</taxon>
        <taxon>Saxifragales</taxon>
        <taxon>Crassulaceae</taxon>
        <taxon>Kalanchoe</taxon>
    </lineage>
</organism>
<keyword evidence="13" id="KW-1185">Reference proteome</keyword>
<evidence type="ECO:0000256" key="8">
    <source>
        <dbReference type="ARBA" id="ARBA00037539"/>
    </source>
</evidence>
<evidence type="ECO:0000313" key="12">
    <source>
        <dbReference type="EnsemblPlants" id="Kaladp0018s0268.1.v1.1"/>
    </source>
</evidence>
<feature type="region of interest" description="Disordered" evidence="10">
    <location>
        <begin position="45"/>
        <end position="65"/>
    </location>
</feature>
<dbReference type="InterPro" id="IPR000679">
    <property type="entry name" value="Znf_GATA"/>
</dbReference>
<evidence type="ECO:0000256" key="7">
    <source>
        <dbReference type="ARBA" id="ARBA00024019"/>
    </source>
</evidence>
<keyword evidence="2 9" id="KW-0863">Zinc-finger</keyword>
<dbReference type="PROSITE" id="PS00344">
    <property type="entry name" value="GATA_ZN_FINGER_1"/>
    <property type="match status" value="1"/>
</dbReference>
<dbReference type="Gramene" id="Kaladp0018s0268.1.v1.1">
    <property type="protein sequence ID" value="Kaladp0018s0268.1.v1.1"/>
    <property type="gene ID" value="Kaladp0018s0268.v1.1"/>
</dbReference>
<comment type="function">
    <text evidence="8">Transcriptional regulator that specifically binds 5'-GATA-3' or 5'-GAT-3' motifs within gene promoters.</text>
</comment>
<dbReference type="PANTHER" id="PTHR47172">
    <property type="entry name" value="OS01G0976800 PROTEIN"/>
    <property type="match status" value="1"/>
</dbReference>
<evidence type="ECO:0000256" key="4">
    <source>
        <dbReference type="ARBA" id="ARBA00023015"/>
    </source>
</evidence>
<name>A0A7N0T2G4_KALFE</name>
<dbReference type="Pfam" id="PF00320">
    <property type="entry name" value="GATA"/>
    <property type="match status" value="1"/>
</dbReference>
<keyword evidence="6" id="KW-0804">Transcription</keyword>
<evidence type="ECO:0000259" key="11">
    <source>
        <dbReference type="PROSITE" id="PS50114"/>
    </source>
</evidence>
<dbReference type="GO" id="GO:0008270">
    <property type="term" value="F:zinc ion binding"/>
    <property type="evidence" value="ECO:0007669"/>
    <property type="project" value="UniProtKB-KW"/>
</dbReference>
<dbReference type="SUPFAM" id="SSF57716">
    <property type="entry name" value="Glucocorticoid receptor-like (DNA-binding domain)"/>
    <property type="match status" value="1"/>
</dbReference>
<feature type="region of interest" description="Disordered" evidence="10">
    <location>
        <begin position="79"/>
        <end position="117"/>
    </location>
</feature>
<evidence type="ECO:0000256" key="3">
    <source>
        <dbReference type="ARBA" id="ARBA00022833"/>
    </source>
</evidence>
<dbReference type="SMART" id="SM00401">
    <property type="entry name" value="ZnF_GATA"/>
    <property type="match status" value="1"/>
</dbReference>
<dbReference type="OMA" id="RMMDLGM"/>
<keyword evidence="5" id="KW-0238">DNA-binding</keyword>
<evidence type="ECO:0000256" key="10">
    <source>
        <dbReference type="SAM" id="MobiDB-lite"/>
    </source>
</evidence>
<comment type="similarity">
    <text evidence="7">Belongs to the type IV zinc-finger family. Class B subfamily.</text>
</comment>
<dbReference type="Gene3D" id="3.30.50.10">
    <property type="entry name" value="Erythroid Transcription Factor GATA-1, subunit A"/>
    <property type="match status" value="1"/>
</dbReference>